<gene>
    <name evidence="1" type="ORF">FHX71_000065</name>
</gene>
<accession>A0A7W3J4K1</accession>
<reference evidence="1 2" key="1">
    <citation type="submission" date="2020-07" db="EMBL/GenBank/DDBJ databases">
        <title>Sequencing the genomes of 1000 actinobacteria strains.</title>
        <authorList>
            <person name="Klenk H.-P."/>
        </authorList>
    </citation>
    <scope>NUCLEOTIDE SEQUENCE [LARGE SCALE GENOMIC DNA]</scope>
    <source>
        <strain evidence="1 2">DSM 44121</strain>
    </source>
</reference>
<dbReference type="Proteomes" id="UP000540568">
    <property type="component" value="Unassembled WGS sequence"/>
</dbReference>
<evidence type="ECO:0000313" key="2">
    <source>
        <dbReference type="Proteomes" id="UP000540568"/>
    </source>
</evidence>
<comment type="caution">
    <text evidence="1">The sequence shown here is derived from an EMBL/GenBank/DDBJ whole genome shotgun (WGS) entry which is preliminary data.</text>
</comment>
<name>A0A7W3J4K1_9MICO</name>
<evidence type="ECO:0000313" key="1">
    <source>
        <dbReference type="EMBL" id="MBA8806123.1"/>
    </source>
</evidence>
<sequence>MTDLAFILLTVAFFAAVALVARRASASHDSARPSGRRK</sequence>
<dbReference type="EMBL" id="JACGWV010000001">
    <property type="protein sequence ID" value="MBA8806123.1"/>
    <property type="molecule type" value="Genomic_DNA"/>
</dbReference>
<proteinExistence type="predicted"/>
<dbReference type="AlphaFoldDB" id="A0A7W3J4K1"/>
<protein>
    <submittedName>
        <fullName evidence="1">Uncharacterized protein</fullName>
    </submittedName>
</protein>
<keyword evidence="2" id="KW-1185">Reference proteome</keyword>
<organism evidence="1 2">
    <name type="scientific">Promicromonospora sukumoe</name>
    <dbReference type="NCBI Taxonomy" id="88382"/>
    <lineage>
        <taxon>Bacteria</taxon>
        <taxon>Bacillati</taxon>
        <taxon>Actinomycetota</taxon>
        <taxon>Actinomycetes</taxon>
        <taxon>Micrococcales</taxon>
        <taxon>Promicromonosporaceae</taxon>
        <taxon>Promicromonospora</taxon>
    </lineage>
</organism>